<dbReference type="Gene3D" id="3.30.160.60">
    <property type="entry name" value="Classic Zinc Finger"/>
    <property type="match status" value="2"/>
</dbReference>
<sequence length="219" mass="25175">MTSHKALLEEIALDRQGNGTEALPQPPKVLRRRSLKGDEKPGKWRGVACTAQMDVSQSPKRIKRTQKCRRRALPASSCESKLSVCPAVHLSRKKERKAQWGRGPIECEVCGRSIRCRFTHLPYLKRHLLRHAGKKMHMCDQCGKGFIQKYHLERHLLLHTGKTPYTCDECGATFTRTDYLRMHMRNTHLGHGKRAETFFTTCEGSSFNFGNYIINYVLH</sequence>
<reference evidence="13" key="3">
    <citation type="submission" date="2025-09" db="UniProtKB">
        <authorList>
            <consortium name="Ensembl"/>
        </authorList>
    </citation>
    <scope>IDENTIFICATION</scope>
</reference>
<comment type="subcellular location">
    <subcellularLocation>
        <location evidence="1">Nucleus</location>
    </subcellularLocation>
</comment>
<evidence type="ECO:0000256" key="8">
    <source>
        <dbReference type="ARBA" id="ARBA00023125"/>
    </source>
</evidence>
<keyword evidence="3" id="KW-0479">Metal-binding</keyword>
<feature type="domain" description="C2H2-type" evidence="12">
    <location>
        <begin position="137"/>
        <end position="164"/>
    </location>
</feature>
<dbReference type="GeneTree" id="ENSGT00940000161979"/>
<dbReference type="SUPFAM" id="SSF57667">
    <property type="entry name" value="beta-beta-alpha zinc fingers"/>
    <property type="match status" value="1"/>
</dbReference>
<dbReference type="FunFam" id="3.30.160.60:FF:000624">
    <property type="entry name" value="zinc finger protein 697"/>
    <property type="match status" value="1"/>
</dbReference>
<comment type="similarity">
    <text evidence="2">Belongs to the krueppel C2H2-type zinc-finger protein family.</text>
</comment>
<dbReference type="GO" id="GO:0005634">
    <property type="term" value="C:nucleus"/>
    <property type="evidence" value="ECO:0007669"/>
    <property type="project" value="UniProtKB-SubCell"/>
</dbReference>
<dbReference type="InterPro" id="IPR036236">
    <property type="entry name" value="Znf_C2H2_sf"/>
</dbReference>
<dbReference type="GO" id="GO:0003677">
    <property type="term" value="F:DNA binding"/>
    <property type="evidence" value="ECO:0007669"/>
    <property type="project" value="UniProtKB-KW"/>
</dbReference>
<keyword evidence="10" id="KW-0539">Nucleus</keyword>
<evidence type="ECO:0000259" key="12">
    <source>
        <dbReference type="PROSITE" id="PS50157"/>
    </source>
</evidence>
<dbReference type="PROSITE" id="PS50157">
    <property type="entry name" value="ZINC_FINGER_C2H2_2"/>
    <property type="match status" value="2"/>
</dbReference>
<evidence type="ECO:0000256" key="3">
    <source>
        <dbReference type="ARBA" id="ARBA00022723"/>
    </source>
</evidence>
<dbReference type="FunFam" id="3.30.160.60:FF:001480">
    <property type="entry name" value="Si:cabz01071911.3"/>
    <property type="match status" value="1"/>
</dbReference>
<reference evidence="13" key="2">
    <citation type="submission" date="2025-08" db="UniProtKB">
        <authorList>
            <consortium name="Ensembl"/>
        </authorList>
    </citation>
    <scope>IDENTIFICATION</scope>
</reference>
<keyword evidence="14" id="KW-1185">Reference proteome</keyword>
<keyword evidence="7" id="KW-0805">Transcription regulation</keyword>
<dbReference type="Pfam" id="PF00096">
    <property type="entry name" value="zf-C2H2"/>
    <property type="match status" value="2"/>
</dbReference>
<keyword evidence="4" id="KW-0677">Repeat</keyword>
<dbReference type="PANTHER" id="PTHR24394">
    <property type="entry name" value="ZINC FINGER PROTEIN"/>
    <property type="match status" value="1"/>
</dbReference>
<evidence type="ECO:0000256" key="6">
    <source>
        <dbReference type="ARBA" id="ARBA00022833"/>
    </source>
</evidence>
<reference evidence="13 14" key="1">
    <citation type="submission" date="2020-05" db="EMBL/GenBank/DDBJ databases">
        <title>Electrophorus electricus (electric eel) genome, fEleEle1, primary haplotype.</title>
        <authorList>
            <person name="Myers G."/>
            <person name="Meyer A."/>
            <person name="Fedrigo O."/>
            <person name="Formenti G."/>
            <person name="Rhie A."/>
            <person name="Tracey A."/>
            <person name="Sims Y."/>
            <person name="Jarvis E.D."/>
        </authorList>
    </citation>
    <scope>NUCLEOTIDE SEQUENCE [LARGE SCALE GENOMIC DNA]</scope>
</reference>
<organism evidence="13 14">
    <name type="scientific">Electrophorus electricus</name>
    <name type="common">Electric eel</name>
    <name type="synonym">Gymnotus electricus</name>
    <dbReference type="NCBI Taxonomy" id="8005"/>
    <lineage>
        <taxon>Eukaryota</taxon>
        <taxon>Metazoa</taxon>
        <taxon>Chordata</taxon>
        <taxon>Craniata</taxon>
        <taxon>Vertebrata</taxon>
        <taxon>Euteleostomi</taxon>
        <taxon>Actinopterygii</taxon>
        <taxon>Neopterygii</taxon>
        <taxon>Teleostei</taxon>
        <taxon>Ostariophysi</taxon>
        <taxon>Gymnotiformes</taxon>
        <taxon>Gymnotoidei</taxon>
        <taxon>Gymnotidae</taxon>
        <taxon>Electrophorus</taxon>
    </lineage>
</organism>
<name>A0AAY5F028_ELEEL</name>
<keyword evidence="8" id="KW-0238">DNA-binding</keyword>
<protein>
    <recommendedName>
        <fullName evidence="12">C2H2-type domain-containing protein</fullName>
    </recommendedName>
</protein>
<evidence type="ECO:0000256" key="11">
    <source>
        <dbReference type="PROSITE-ProRule" id="PRU00042"/>
    </source>
</evidence>
<evidence type="ECO:0000313" key="13">
    <source>
        <dbReference type="Ensembl" id="ENSEEEP00000062337.1"/>
    </source>
</evidence>
<accession>A0AAY5F028</accession>
<feature type="domain" description="C2H2-type" evidence="12">
    <location>
        <begin position="165"/>
        <end position="193"/>
    </location>
</feature>
<dbReference type="PROSITE" id="PS00028">
    <property type="entry name" value="ZINC_FINGER_C2H2_1"/>
    <property type="match status" value="2"/>
</dbReference>
<evidence type="ECO:0000256" key="10">
    <source>
        <dbReference type="ARBA" id="ARBA00023242"/>
    </source>
</evidence>
<dbReference type="GO" id="GO:0000981">
    <property type="term" value="F:DNA-binding transcription factor activity, RNA polymerase II-specific"/>
    <property type="evidence" value="ECO:0007669"/>
    <property type="project" value="TreeGrafter"/>
</dbReference>
<evidence type="ECO:0000313" key="14">
    <source>
        <dbReference type="Proteomes" id="UP000314983"/>
    </source>
</evidence>
<keyword evidence="6" id="KW-0862">Zinc</keyword>
<proteinExistence type="inferred from homology"/>
<dbReference type="AlphaFoldDB" id="A0AAY5F028"/>
<evidence type="ECO:0000256" key="7">
    <source>
        <dbReference type="ARBA" id="ARBA00023015"/>
    </source>
</evidence>
<evidence type="ECO:0000256" key="1">
    <source>
        <dbReference type="ARBA" id="ARBA00004123"/>
    </source>
</evidence>
<evidence type="ECO:0000256" key="2">
    <source>
        <dbReference type="ARBA" id="ARBA00006991"/>
    </source>
</evidence>
<dbReference type="Proteomes" id="UP000314983">
    <property type="component" value="Chromosome 12"/>
</dbReference>
<dbReference type="Ensembl" id="ENSEEET00000065633.1">
    <property type="protein sequence ID" value="ENSEEEP00000062337.1"/>
    <property type="gene ID" value="ENSEEEG00000027499.1"/>
</dbReference>
<evidence type="ECO:0000256" key="5">
    <source>
        <dbReference type="ARBA" id="ARBA00022771"/>
    </source>
</evidence>
<dbReference type="PANTHER" id="PTHR24394:SF44">
    <property type="entry name" value="ZINC FINGER PROTEIN 271-LIKE"/>
    <property type="match status" value="1"/>
</dbReference>
<dbReference type="InterPro" id="IPR013087">
    <property type="entry name" value="Znf_C2H2_type"/>
</dbReference>
<evidence type="ECO:0000256" key="9">
    <source>
        <dbReference type="ARBA" id="ARBA00023163"/>
    </source>
</evidence>
<keyword evidence="5 11" id="KW-0863">Zinc-finger</keyword>
<keyword evidence="9" id="KW-0804">Transcription</keyword>
<dbReference type="GO" id="GO:0008270">
    <property type="term" value="F:zinc ion binding"/>
    <property type="evidence" value="ECO:0007669"/>
    <property type="project" value="UniProtKB-KW"/>
</dbReference>
<dbReference type="SMART" id="SM00355">
    <property type="entry name" value="ZnF_C2H2"/>
    <property type="match status" value="3"/>
</dbReference>
<evidence type="ECO:0000256" key="4">
    <source>
        <dbReference type="ARBA" id="ARBA00022737"/>
    </source>
</evidence>